<evidence type="ECO:0000313" key="2">
    <source>
        <dbReference type="Proteomes" id="UP000190911"/>
    </source>
</evidence>
<reference evidence="1 2" key="1">
    <citation type="submission" date="2016-11" db="EMBL/GenBank/DDBJ databases">
        <authorList>
            <person name="Jaros S."/>
            <person name="Januszkiewicz K."/>
            <person name="Wedrychowicz H."/>
        </authorList>
    </citation>
    <scope>NUCLEOTIDE SEQUENCE [LARGE SCALE GENOMIC DNA]</scope>
    <source>
        <strain evidence="1 2">ACAM 12</strain>
    </source>
</reference>
<accession>A0A1M7ER94</accession>
<dbReference type="AlphaFoldDB" id="A0A1M7ER94"/>
<dbReference type="OrthoDB" id="5432543at2"/>
<dbReference type="InParanoid" id="A0A1M7ER94"/>
<dbReference type="EMBL" id="LT670847">
    <property type="protein sequence ID" value="SHL94210.1"/>
    <property type="molecule type" value="Genomic_DNA"/>
</dbReference>
<name>A0A1M7ER94_9GAMM</name>
<keyword evidence="2" id="KW-1185">Reference proteome</keyword>
<gene>
    <name evidence="1" type="ORF">SAMN05878437_0381</name>
</gene>
<dbReference type="Proteomes" id="UP000190911">
    <property type="component" value="Chromosome I"/>
</dbReference>
<evidence type="ECO:0000313" key="1">
    <source>
        <dbReference type="EMBL" id="SHL94210.1"/>
    </source>
</evidence>
<organism evidence="1 2">
    <name type="scientific">Vreelandella subglaciescola</name>
    <dbReference type="NCBI Taxonomy" id="29571"/>
    <lineage>
        <taxon>Bacteria</taxon>
        <taxon>Pseudomonadati</taxon>
        <taxon>Pseudomonadota</taxon>
        <taxon>Gammaproteobacteria</taxon>
        <taxon>Oceanospirillales</taxon>
        <taxon>Halomonadaceae</taxon>
        <taxon>Vreelandella</taxon>
    </lineage>
</organism>
<protein>
    <submittedName>
        <fullName evidence="1">Uncharacterized protein</fullName>
    </submittedName>
</protein>
<sequence length="198" mass="21885">MTTHTSAYTNHYSHSTLDRLSEELFAAADAGLGLSEGLPPNATWALAQLIKDDDDENGYCLNDLLDPDNTSEVNALIQERIQATESAFFSKVDTSDCNSPTSEAAEKIIELAHNKSQPPYLRKQLQDELDKAFNETSPNLKPIAHDHDGSPLYSTSDLAETLGLSEVEVLEKAEEMGALDIDDLEFYRVENPNDMTIH</sequence>
<dbReference type="RefSeq" id="WP_079550839.1">
    <property type="nucleotide sequence ID" value="NZ_LT670847.1"/>
</dbReference>
<proteinExistence type="predicted"/>